<dbReference type="GO" id="GO:0005615">
    <property type="term" value="C:extracellular space"/>
    <property type="evidence" value="ECO:0007669"/>
    <property type="project" value="InterPro"/>
</dbReference>
<dbReference type="PANTHER" id="PTHR11461">
    <property type="entry name" value="SERINE PROTEASE INHIBITOR, SERPIN"/>
    <property type="match status" value="1"/>
</dbReference>
<dbReference type="InterPro" id="IPR042178">
    <property type="entry name" value="Serpin_sf_1"/>
</dbReference>
<evidence type="ECO:0000313" key="8">
    <source>
        <dbReference type="EMBL" id="GJN31784.1"/>
    </source>
</evidence>
<feature type="domain" description="Serpin" evidence="6">
    <location>
        <begin position="1"/>
        <end position="351"/>
    </location>
</feature>
<dbReference type="EMBL" id="BQKI01000082">
    <property type="protein sequence ID" value="GJN31784.1"/>
    <property type="molecule type" value="Genomic_DNA"/>
</dbReference>
<proteinExistence type="inferred from homology"/>
<dbReference type="Proteomes" id="UP001054889">
    <property type="component" value="Unassembled WGS sequence"/>
</dbReference>
<keyword evidence="3" id="KW-0722">Serine protease inhibitor</keyword>
<evidence type="ECO:0000256" key="3">
    <source>
        <dbReference type="ARBA" id="ARBA00022900"/>
    </source>
</evidence>
<comment type="function">
    <text evidence="4">Probable serine protease inhibitor.</text>
</comment>
<evidence type="ECO:0000256" key="1">
    <source>
        <dbReference type="ARBA" id="ARBA00009500"/>
    </source>
</evidence>
<evidence type="ECO:0000259" key="6">
    <source>
        <dbReference type="SMART" id="SM00093"/>
    </source>
</evidence>
<accession>A0AAV5F7Z7</accession>
<dbReference type="Pfam" id="PF00079">
    <property type="entry name" value="Serpin"/>
    <property type="match status" value="1"/>
</dbReference>
<dbReference type="InterPro" id="IPR023796">
    <property type="entry name" value="Serpin_dom"/>
</dbReference>
<dbReference type="Gene3D" id="2.30.39.10">
    <property type="entry name" value="Alpha-1-antitrypsin, domain 1"/>
    <property type="match status" value="1"/>
</dbReference>
<keyword evidence="2" id="KW-0646">Protease inhibitor</keyword>
<reference evidence="8" key="1">
    <citation type="journal article" date="2018" name="DNA Res.">
        <title>Multiple hybrid de novo genome assembly of finger millet, an orphan allotetraploid crop.</title>
        <authorList>
            <person name="Hatakeyama M."/>
            <person name="Aluri S."/>
            <person name="Balachadran M.T."/>
            <person name="Sivarajan S.R."/>
            <person name="Patrignani A."/>
            <person name="Gruter S."/>
            <person name="Poveda L."/>
            <person name="Shimizu-Inatsugi R."/>
            <person name="Baeten J."/>
            <person name="Francoijs K.J."/>
            <person name="Nataraja K.N."/>
            <person name="Reddy Y.A.N."/>
            <person name="Phadnis S."/>
            <person name="Ravikumar R.L."/>
            <person name="Schlapbach R."/>
            <person name="Sreeman S.M."/>
            <person name="Shimizu K.K."/>
        </authorList>
    </citation>
    <scope>NUCLEOTIDE SEQUENCE</scope>
</reference>
<dbReference type="SMART" id="SM00093">
    <property type="entry name" value="SERPIN"/>
    <property type="match status" value="1"/>
</dbReference>
<dbReference type="InterPro" id="IPR000215">
    <property type="entry name" value="Serpin_fam"/>
</dbReference>
<sequence length="354" mass="39325">MLDVLGAKSHEELAGNVRAMVERVYPDTPQPGGPQIVFASGLWHDATLKFKPAYRNVAAESCKAVVRAFDFLKIRNEAVREINSWVAEVTRKLIVSILDSVPEDTAVVITNAIYFKDLWMTPFDKRRTKEDQFHRLDGTTVNAQFMSSSRDQLITVHDGFKELKMPYAAEHDPLDGMPANEKAKLFIAAGGTAPYSMFVVLPDARESLWSLQDTIGASPDILHQQMKRVKVGRFLLPKFKLSFSSSLKDALHELGIKATFSLTGADLPDMLEDDRMGRPLFVGDVLHKAVIEVNEEGTEAAAVTAVTMRWGCTSQKYRPVPVDFVADHPFAFFVVEEVSGAILFAGHVLDPAKF</sequence>
<dbReference type="InterPro" id="IPR036186">
    <property type="entry name" value="Serpin_sf"/>
</dbReference>
<dbReference type="EMBL" id="BQKI01000082">
    <property type="protein sequence ID" value="GJN31767.1"/>
    <property type="molecule type" value="Genomic_DNA"/>
</dbReference>
<name>A0AAV5F7Z7_ELECO</name>
<dbReference type="PANTHER" id="PTHR11461:SF209">
    <property type="entry name" value="SERPIN-Z8-RELATED"/>
    <property type="match status" value="1"/>
</dbReference>
<comment type="caution">
    <text evidence="8">The sequence shown here is derived from an EMBL/GenBank/DDBJ whole genome shotgun (WGS) entry which is preliminary data.</text>
</comment>
<organism evidence="8 9">
    <name type="scientific">Eleusine coracana subsp. coracana</name>
    <dbReference type="NCBI Taxonomy" id="191504"/>
    <lineage>
        <taxon>Eukaryota</taxon>
        <taxon>Viridiplantae</taxon>
        <taxon>Streptophyta</taxon>
        <taxon>Embryophyta</taxon>
        <taxon>Tracheophyta</taxon>
        <taxon>Spermatophyta</taxon>
        <taxon>Magnoliopsida</taxon>
        <taxon>Liliopsida</taxon>
        <taxon>Poales</taxon>
        <taxon>Poaceae</taxon>
        <taxon>PACMAD clade</taxon>
        <taxon>Chloridoideae</taxon>
        <taxon>Cynodonteae</taxon>
        <taxon>Eleusininae</taxon>
        <taxon>Eleusine</taxon>
    </lineage>
</organism>
<keyword evidence="9" id="KW-1185">Reference proteome</keyword>
<dbReference type="GO" id="GO:0004867">
    <property type="term" value="F:serine-type endopeptidase inhibitor activity"/>
    <property type="evidence" value="ECO:0007669"/>
    <property type="project" value="UniProtKB-KW"/>
</dbReference>
<gene>
    <name evidence="8" type="primary">gb20224</name>
    <name evidence="7" type="synonym">gb20204</name>
    <name evidence="7" type="ORF">PR202_gb20204</name>
    <name evidence="8" type="ORF">PR202_gb20224</name>
</gene>
<protein>
    <recommendedName>
        <fullName evidence="6">Serpin domain-containing protein</fullName>
    </recommendedName>
</protein>
<dbReference type="Gene3D" id="3.30.497.10">
    <property type="entry name" value="Antithrombin, subunit I, domain 2"/>
    <property type="match status" value="1"/>
</dbReference>
<evidence type="ECO:0000313" key="7">
    <source>
        <dbReference type="EMBL" id="GJN31767.1"/>
    </source>
</evidence>
<dbReference type="AlphaFoldDB" id="A0AAV5F7Z7"/>
<evidence type="ECO:0000256" key="4">
    <source>
        <dbReference type="ARBA" id="ARBA00049586"/>
    </source>
</evidence>
<dbReference type="SUPFAM" id="SSF56574">
    <property type="entry name" value="Serpins"/>
    <property type="match status" value="1"/>
</dbReference>
<comment type="similarity">
    <text evidence="1 5">Belongs to the serpin family.</text>
</comment>
<reference evidence="8" key="2">
    <citation type="submission" date="2021-12" db="EMBL/GenBank/DDBJ databases">
        <title>Resequencing data analysis of finger millet.</title>
        <authorList>
            <person name="Hatakeyama M."/>
            <person name="Aluri S."/>
            <person name="Balachadran M.T."/>
            <person name="Sivarajan S.R."/>
            <person name="Poveda L."/>
            <person name="Shimizu-Inatsugi R."/>
            <person name="Schlapbach R."/>
            <person name="Sreeman S.M."/>
            <person name="Shimizu K.K."/>
        </authorList>
    </citation>
    <scope>NUCLEOTIDE SEQUENCE</scope>
</reference>
<evidence type="ECO:0000256" key="2">
    <source>
        <dbReference type="ARBA" id="ARBA00022690"/>
    </source>
</evidence>
<evidence type="ECO:0000313" key="9">
    <source>
        <dbReference type="Proteomes" id="UP001054889"/>
    </source>
</evidence>
<dbReference type="InterPro" id="IPR042185">
    <property type="entry name" value="Serpin_sf_2"/>
</dbReference>
<evidence type="ECO:0000256" key="5">
    <source>
        <dbReference type="RuleBase" id="RU000411"/>
    </source>
</evidence>